<gene>
    <name evidence="1" type="ORF">HAPAU_20940</name>
</gene>
<evidence type="ECO:0000313" key="2">
    <source>
        <dbReference type="Proteomes" id="UP000075321"/>
    </source>
</evidence>
<name>A0A151AD32_9EURY</name>
<comment type="caution">
    <text evidence="1">The sequence shown here is derived from an EMBL/GenBank/DDBJ whole genome shotgun (WGS) entry which is preliminary data.</text>
</comment>
<dbReference type="OrthoDB" id="304916at2157"/>
<dbReference type="InterPro" id="IPR048925">
    <property type="entry name" value="RdfA"/>
</dbReference>
<organism evidence="1 2">
    <name type="scientific">Halalkalicoccus paucihalophilus</name>
    <dbReference type="NCBI Taxonomy" id="1008153"/>
    <lineage>
        <taxon>Archaea</taxon>
        <taxon>Methanobacteriati</taxon>
        <taxon>Methanobacteriota</taxon>
        <taxon>Stenosarchaea group</taxon>
        <taxon>Halobacteria</taxon>
        <taxon>Halobacteriales</taxon>
        <taxon>Halococcaceae</taxon>
        <taxon>Halalkalicoccus</taxon>
    </lineage>
</organism>
<dbReference type="RefSeq" id="WP_066382211.1">
    <property type="nucleotide sequence ID" value="NZ_LTAZ01000005.1"/>
</dbReference>
<dbReference type="AlphaFoldDB" id="A0A151AD32"/>
<accession>A0A151AD32</accession>
<dbReference type="Pfam" id="PF21811">
    <property type="entry name" value="RdfA"/>
    <property type="match status" value="1"/>
</dbReference>
<keyword evidence="2" id="KW-1185">Reference proteome</keyword>
<reference evidence="1 2" key="1">
    <citation type="submission" date="2016-02" db="EMBL/GenBank/DDBJ databases">
        <title>Genome sequence of Halalkalicoccus paucihalophilus DSM 24557.</title>
        <authorList>
            <person name="Poehlein A."/>
            <person name="Daniel R."/>
        </authorList>
    </citation>
    <scope>NUCLEOTIDE SEQUENCE [LARGE SCALE GENOMIC DNA]</scope>
    <source>
        <strain evidence="1 2">DSM 24557</strain>
    </source>
</reference>
<dbReference type="Proteomes" id="UP000075321">
    <property type="component" value="Unassembled WGS sequence"/>
</dbReference>
<proteinExistence type="predicted"/>
<evidence type="ECO:0000313" key="1">
    <source>
        <dbReference type="EMBL" id="KYH25422.1"/>
    </source>
</evidence>
<dbReference type="PATRIC" id="fig|1008153.3.peg.2129"/>
<protein>
    <submittedName>
        <fullName evidence="1">Uncharacterized protein</fullName>
    </submittedName>
</protein>
<dbReference type="EMBL" id="LTAZ01000005">
    <property type="protein sequence ID" value="KYH25422.1"/>
    <property type="molecule type" value="Genomic_DNA"/>
</dbReference>
<sequence>MASEGRSQGKVGRVIEKYSLDGFGAELEAYWTGDRGEQYSLRALADLFNRRVLEAAMEEAGMRSLDGEVENRYRLLTDEEVSTGMREQTHRELDRAGLDVEDLESDFVSHQSIYTYLTEYREATHPSSVERTPAERRERELDKIGALMTRTSVVTEDSITRLANSEALSGGISDVFVDVQVTCENCGRSTPVTTFLEDGGCSCRN</sequence>